<organism evidence="2 3">
    <name type="scientific">Acidisoma silvae</name>
    <dbReference type="NCBI Taxonomy" id="2802396"/>
    <lineage>
        <taxon>Bacteria</taxon>
        <taxon>Pseudomonadati</taxon>
        <taxon>Pseudomonadota</taxon>
        <taxon>Alphaproteobacteria</taxon>
        <taxon>Acetobacterales</taxon>
        <taxon>Acidocellaceae</taxon>
        <taxon>Acidisoma</taxon>
    </lineage>
</organism>
<dbReference type="GO" id="GO:0016872">
    <property type="term" value="F:intramolecular lyase activity"/>
    <property type="evidence" value="ECO:0007669"/>
    <property type="project" value="InterPro"/>
</dbReference>
<keyword evidence="3" id="KW-1185">Reference proteome</keyword>
<accession>A0A963YUN4</accession>
<gene>
    <name evidence="2" type="ORF">ASILVAE211_16865</name>
</gene>
<dbReference type="Proteomes" id="UP000708298">
    <property type="component" value="Unassembled WGS sequence"/>
</dbReference>
<dbReference type="InterPro" id="IPR036298">
    <property type="entry name" value="Chalcone_isomerase_sf"/>
</dbReference>
<evidence type="ECO:0000259" key="1">
    <source>
        <dbReference type="Pfam" id="PF16036"/>
    </source>
</evidence>
<reference evidence="2" key="1">
    <citation type="journal article" date="2021" name="Microorganisms">
        <title>Acidisoma silvae sp. nov. and Acidisomacellulosilytica sp. nov., Two Acidophilic Bacteria Isolated from Decaying Wood, Hydrolyzing Cellulose and Producing Poly-3-hydroxybutyrate.</title>
        <authorList>
            <person name="Mieszkin S."/>
            <person name="Pouder E."/>
            <person name="Uroz S."/>
            <person name="Simon-Colin C."/>
            <person name="Alain K."/>
        </authorList>
    </citation>
    <scope>NUCLEOTIDE SEQUENCE</scope>
    <source>
        <strain evidence="2">HW T2.11</strain>
    </source>
</reference>
<comment type="caution">
    <text evidence="2">The sequence shown here is derived from an EMBL/GenBank/DDBJ whole genome shotgun (WGS) entry which is preliminary data.</text>
</comment>
<dbReference type="AlphaFoldDB" id="A0A963YUN4"/>
<evidence type="ECO:0000313" key="3">
    <source>
        <dbReference type="Proteomes" id="UP000708298"/>
    </source>
</evidence>
<dbReference type="Pfam" id="PF16036">
    <property type="entry name" value="Chalcone_3"/>
    <property type="match status" value="1"/>
</dbReference>
<dbReference type="EMBL" id="JAESVB010000008">
    <property type="protein sequence ID" value="MCB8876867.1"/>
    <property type="molecule type" value="Genomic_DNA"/>
</dbReference>
<name>A0A963YUN4_9PROT</name>
<feature type="domain" description="Chalcone isomerase" evidence="1">
    <location>
        <begin position="13"/>
        <end position="177"/>
    </location>
</feature>
<protein>
    <submittedName>
        <fullName evidence="2">Chalcone isomerase family protein</fullName>
    </submittedName>
</protein>
<sequence>MIGLSWTAVPACAAQLNGVTFPDRVSAGSAELTLNGVALRTASVLRVPVYVAGLYLEHPSHDADFVVTSSQVKLLRFVFLRDVGQPKVRKTWQRSLAESCVSPCYLSPNDVAQFLGRVPAMHKGDVADVLFTPHGADFTVNSRDLGWVTDPNFARVILLSYIGPAASSPAVRKGILGSP</sequence>
<proteinExistence type="predicted"/>
<dbReference type="InterPro" id="IPR016087">
    <property type="entry name" value="Chalcone_isomerase"/>
</dbReference>
<dbReference type="InterPro" id="IPR016088">
    <property type="entry name" value="Chalcone_isomerase_3-sand"/>
</dbReference>
<dbReference type="Gene3D" id="3.50.70.10">
    <property type="match status" value="1"/>
</dbReference>
<dbReference type="SUPFAM" id="SSF54626">
    <property type="entry name" value="Chalcone isomerase"/>
    <property type="match status" value="1"/>
</dbReference>
<keyword evidence="2" id="KW-0413">Isomerase</keyword>
<dbReference type="RefSeq" id="WP_227322524.1">
    <property type="nucleotide sequence ID" value="NZ_JAESVB010000008.1"/>
</dbReference>
<evidence type="ECO:0000313" key="2">
    <source>
        <dbReference type="EMBL" id="MCB8876867.1"/>
    </source>
</evidence>
<reference evidence="2" key="2">
    <citation type="submission" date="2021-01" db="EMBL/GenBank/DDBJ databases">
        <authorList>
            <person name="Mieszkin S."/>
            <person name="Pouder E."/>
            <person name="Alain K."/>
        </authorList>
    </citation>
    <scope>NUCLEOTIDE SEQUENCE</scope>
    <source>
        <strain evidence="2">HW T2.11</strain>
    </source>
</reference>